<sequence>MGLSLLSITQAHATTIKGFVAELQSREPLTGATVYLENTAYNAVTGLDGSFVLKNVGAGKYKLICQFIGYQTHQQEVVVGEEPFISLNIELQPRENLLNEVKIEAKTNKESDLSARKMEQSASQVMNIVSAKAIQISPDITVANVLQRVSGVTLERSNNGDGRYAVLRGMDKRYNYTLVNGIKIPSPDPYNRYVPLDIFPSDLLQRLEVTKALTPDMEADAIGGVVNMVMKDAPEEKTLTANLGTGYGQLFFDRSYKHFDHSQINMQSPAAQHGNSYSATMKDFPWVKFKNQKPAPSLIGNISFGNRFFNQKLGLLVAGSYQNTYRGSDGYLYRTKIDAYNSPRFTELLVREYSIQQTRMGANVKMDYRLNEKNTLRLYNVYLMLDELQTRYTLDTTYKNTSVRPVLADVDILNRSRFQRQSIYNNTLQGEHEAGRFLFNWSLAYSAATNKIPDLAEQSLKMSLEGVKYQDVERIWQENDDKDKAAYLNIGYRPASRLQDLEFWVGGLYRHKNRTNSYLDYRLKASGNLATDINDINSEPYTVFNPLGIYVGANNYTAKEDISAAYFKLQFSLKQLHVLAGVRAENINQEYQTSLPKTEVGRTGKQVYTDILPSVHFKYVLNEKQNVRLSYFSSLSRPSYFEITPYNIGAGVTDNFPEAGNPYLKHTTANNIDLRYEYFGRGNDQILAGFFYKKIQNPIEYGLVAVPNSTITVYQPNNFGSATNYGFEWVGVKFLGKFGFSTNYTFTISEITTTKLRNMVIQGGITSEKVKQTRPLQGQSKHVANVSVFYKDVKQGIDVQLAWVFTGKRIIQVDQFVGLDYWQRDQSTLDLSVEKRIFKKFTVYTKIQNILNSPYQVDIRAAYPYTAATDYHYPYQDSNSRINVIQNKYGAYYLLGLRYKL</sequence>
<dbReference type="InterPro" id="IPR041700">
    <property type="entry name" value="OMP_b-brl_3"/>
</dbReference>
<dbReference type="InterPro" id="IPR036942">
    <property type="entry name" value="Beta-barrel_TonB_sf"/>
</dbReference>
<dbReference type="GO" id="GO:0009279">
    <property type="term" value="C:cell outer membrane"/>
    <property type="evidence" value="ECO:0007669"/>
    <property type="project" value="UniProtKB-SubCell"/>
</dbReference>
<evidence type="ECO:0000313" key="6">
    <source>
        <dbReference type="EMBL" id="SFC01894.1"/>
    </source>
</evidence>
<name>A0A1I1FRC7_9BACT</name>
<accession>A0A1I1FRC7</accession>
<dbReference type="InterPro" id="IPR037066">
    <property type="entry name" value="Plug_dom_sf"/>
</dbReference>
<dbReference type="Proteomes" id="UP000199514">
    <property type="component" value="Unassembled WGS sequence"/>
</dbReference>
<dbReference type="Pfam" id="PF07715">
    <property type="entry name" value="Plug"/>
    <property type="match status" value="1"/>
</dbReference>
<dbReference type="Gene3D" id="2.60.40.1120">
    <property type="entry name" value="Carboxypeptidase-like, regulatory domain"/>
    <property type="match status" value="1"/>
</dbReference>
<reference evidence="6 7" key="1">
    <citation type="submission" date="2016-10" db="EMBL/GenBank/DDBJ databases">
        <authorList>
            <person name="de Groot N.N."/>
        </authorList>
    </citation>
    <scope>NUCLEOTIDE SEQUENCE [LARGE SCALE GENOMIC DNA]</scope>
    <source>
        <strain evidence="6 7">DSM 6793</strain>
    </source>
</reference>
<dbReference type="Gene3D" id="2.170.130.10">
    <property type="entry name" value="TonB-dependent receptor, plug domain"/>
    <property type="match status" value="1"/>
</dbReference>
<dbReference type="EMBL" id="FOLE01000002">
    <property type="protein sequence ID" value="SFC01894.1"/>
    <property type="molecule type" value="Genomic_DNA"/>
</dbReference>
<evidence type="ECO:0000256" key="1">
    <source>
        <dbReference type="ARBA" id="ARBA00004442"/>
    </source>
</evidence>
<dbReference type="PANTHER" id="PTHR40980">
    <property type="entry name" value="PLUG DOMAIN-CONTAINING PROTEIN"/>
    <property type="match status" value="1"/>
</dbReference>
<evidence type="ECO:0000259" key="5">
    <source>
        <dbReference type="Pfam" id="PF14905"/>
    </source>
</evidence>
<organism evidence="6 7">
    <name type="scientific">Flexibacter flexilis DSM 6793</name>
    <dbReference type="NCBI Taxonomy" id="927664"/>
    <lineage>
        <taxon>Bacteria</taxon>
        <taxon>Pseudomonadati</taxon>
        <taxon>Bacteroidota</taxon>
        <taxon>Cytophagia</taxon>
        <taxon>Cytophagales</taxon>
        <taxon>Flexibacteraceae</taxon>
        <taxon>Flexibacter</taxon>
    </lineage>
</organism>
<gene>
    <name evidence="6" type="ORF">SAMN05421780_102291</name>
</gene>
<dbReference type="STRING" id="927664.SAMN05421780_102291"/>
<dbReference type="PANTHER" id="PTHR40980:SF4">
    <property type="entry name" value="TONB-DEPENDENT RECEPTOR-LIKE BETA-BARREL DOMAIN-CONTAINING PROTEIN"/>
    <property type="match status" value="1"/>
</dbReference>
<keyword evidence="6" id="KW-0675">Receptor</keyword>
<dbReference type="Pfam" id="PF14905">
    <property type="entry name" value="OMP_b-brl_3"/>
    <property type="match status" value="1"/>
</dbReference>
<evidence type="ECO:0000259" key="4">
    <source>
        <dbReference type="Pfam" id="PF07715"/>
    </source>
</evidence>
<evidence type="ECO:0000256" key="2">
    <source>
        <dbReference type="ARBA" id="ARBA00023136"/>
    </source>
</evidence>
<dbReference type="Gene3D" id="2.40.170.20">
    <property type="entry name" value="TonB-dependent receptor, beta-barrel domain"/>
    <property type="match status" value="1"/>
</dbReference>
<dbReference type="Pfam" id="PF13715">
    <property type="entry name" value="CarbopepD_reg_2"/>
    <property type="match status" value="1"/>
</dbReference>
<dbReference type="SUPFAM" id="SSF56935">
    <property type="entry name" value="Porins"/>
    <property type="match status" value="1"/>
</dbReference>
<feature type="domain" description="Outer membrane protein beta-barrel" evidence="5">
    <location>
        <begin position="534"/>
        <end position="875"/>
    </location>
</feature>
<protein>
    <submittedName>
        <fullName evidence="6">TonB-dependent receptor</fullName>
    </submittedName>
</protein>
<dbReference type="InterPro" id="IPR012910">
    <property type="entry name" value="Plug_dom"/>
</dbReference>
<dbReference type="AlphaFoldDB" id="A0A1I1FRC7"/>
<dbReference type="InterPro" id="IPR008969">
    <property type="entry name" value="CarboxyPept-like_regulatory"/>
</dbReference>
<evidence type="ECO:0000256" key="3">
    <source>
        <dbReference type="ARBA" id="ARBA00023237"/>
    </source>
</evidence>
<feature type="domain" description="TonB-dependent receptor plug" evidence="4">
    <location>
        <begin position="120"/>
        <end position="225"/>
    </location>
</feature>
<keyword evidence="7" id="KW-1185">Reference proteome</keyword>
<proteinExistence type="predicted"/>
<keyword evidence="2" id="KW-0472">Membrane</keyword>
<keyword evidence="3" id="KW-0998">Cell outer membrane</keyword>
<comment type="subcellular location">
    <subcellularLocation>
        <location evidence="1">Cell outer membrane</location>
    </subcellularLocation>
</comment>
<evidence type="ECO:0000313" key="7">
    <source>
        <dbReference type="Proteomes" id="UP000199514"/>
    </source>
</evidence>
<dbReference type="SUPFAM" id="SSF49464">
    <property type="entry name" value="Carboxypeptidase regulatory domain-like"/>
    <property type="match status" value="1"/>
</dbReference>